<dbReference type="Pfam" id="PF07670">
    <property type="entry name" value="Gate"/>
    <property type="match status" value="1"/>
</dbReference>
<dbReference type="GO" id="GO:0005337">
    <property type="term" value="F:nucleoside transmembrane transporter activity"/>
    <property type="evidence" value="ECO:0007669"/>
    <property type="project" value="InterPro"/>
</dbReference>
<dbReference type="AlphaFoldDB" id="A0A381T2D8"/>
<dbReference type="PANTHER" id="PTHR10590">
    <property type="entry name" value="SODIUM/NUCLEOSIDE COTRANSPORTER"/>
    <property type="match status" value="1"/>
</dbReference>
<feature type="transmembrane region" description="Helical" evidence="7">
    <location>
        <begin position="98"/>
        <end position="122"/>
    </location>
</feature>
<feature type="transmembrane region" description="Helical" evidence="7">
    <location>
        <begin position="5"/>
        <end position="21"/>
    </location>
</feature>
<protein>
    <recommendedName>
        <fullName evidence="12">NupC/NupG family nucleoside CNT transporter</fullName>
    </recommendedName>
</protein>
<organism evidence="11">
    <name type="scientific">marine metagenome</name>
    <dbReference type="NCBI Taxonomy" id="408172"/>
    <lineage>
        <taxon>unclassified sequences</taxon>
        <taxon>metagenomes</taxon>
        <taxon>ecological metagenomes</taxon>
    </lineage>
</organism>
<dbReference type="Pfam" id="PF07662">
    <property type="entry name" value="Nucleos_tra2_C"/>
    <property type="match status" value="1"/>
</dbReference>
<keyword evidence="6 7" id="KW-0472">Membrane</keyword>
<evidence type="ECO:0000256" key="3">
    <source>
        <dbReference type="ARBA" id="ARBA00022475"/>
    </source>
</evidence>
<feature type="domain" description="Nucleoside transporter/FeoB GTPase Gate" evidence="10">
    <location>
        <begin position="95"/>
        <end position="191"/>
    </location>
</feature>
<dbReference type="EMBL" id="UINC01003921">
    <property type="protein sequence ID" value="SVA10356.1"/>
    <property type="molecule type" value="Genomic_DNA"/>
</dbReference>
<dbReference type="GO" id="GO:0005886">
    <property type="term" value="C:plasma membrane"/>
    <property type="evidence" value="ECO:0007669"/>
    <property type="project" value="UniProtKB-SubCell"/>
</dbReference>
<feature type="transmembrane region" description="Helical" evidence="7">
    <location>
        <begin position="348"/>
        <end position="371"/>
    </location>
</feature>
<evidence type="ECO:0000256" key="2">
    <source>
        <dbReference type="ARBA" id="ARBA00009033"/>
    </source>
</evidence>
<dbReference type="GO" id="GO:0015293">
    <property type="term" value="F:symporter activity"/>
    <property type="evidence" value="ECO:0007669"/>
    <property type="project" value="TreeGrafter"/>
</dbReference>
<evidence type="ECO:0000256" key="7">
    <source>
        <dbReference type="SAM" id="Phobius"/>
    </source>
</evidence>
<keyword evidence="5 7" id="KW-1133">Transmembrane helix</keyword>
<dbReference type="InterPro" id="IPR008276">
    <property type="entry name" value="C_nuclsd_transpt"/>
</dbReference>
<feature type="transmembrane region" description="Helical" evidence="7">
    <location>
        <begin position="27"/>
        <end position="47"/>
    </location>
</feature>
<evidence type="ECO:0000259" key="10">
    <source>
        <dbReference type="Pfam" id="PF07670"/>
    </source>
</evidence>
<reference evidence="11" key="1">
    <citation type="submission" date="2018-05" db="EMBL/GenBank/DDBJ databases">
        <authorList>
            <person name="Lanie J.A."/>
            <person name="Ng W.-L."/>
            <person name="Kazmierczak K.M."/>
            <person name="Andrzejewski T.M."/>
            <person name="Davidsen T.M."/>
            <person name="Wayne K.J."/>
            <person name="Tettelin H."/>
            <person name="Glass J.I."/>
            <person name="Rusch D."/>
            <person name="Podicherti R."/>
            <person name="Tsui H.-C.T."/>
            <person name="Winkler M.E."/>
        </authorList>
    </citation>
    <scope>NUCLEOTIDE SEQUENCE</scope>
</reference>
<evidence type="ECO:0000259" key="9">
    <source>
        <dbReference type="Pfam" id="PF07662"/>
    </source>
</evidence>
<feature type="domain" description="Concentrative nucleoside transporter N-terminal" evidence="8">
    <location>
        <begin position="8"/>
        <end position="80"/>
    </location>
</feature>
<evidence type="ECO:0000256" key="4">
    <source>
        <dbReference type="ARBA" id="ARBA00022692"/>
    </source>
</evidence>
<evidence type="ECO:0000259" key="8">
    <source>
        <dbReference type="Pfam" id="PF01773"/>
    </source>
</evidence>
<feature type="transmembrane region" description="Helical" evidence="7">
    <location>
        <begin position="383"/>
        <end position="405"/>
    </location>
</feature>
<dbReference type="InterPro" id="IPR002668">
    <property type="entry name" value="CNT_N_dom"/>
</dbReference>
<sequence>MEQFTGIIGVMILLGIAYLLSNNRKLIDMNIIAWGLGLQISFAFIILKTPLGKSLFSYLNIIIMKLISFADAGSDFLFTSFVPEVGFHLALVNFAFRALPVIIFFSSLIAVTYYFGIIQFIIKKIAFIMEKTMKTSGAETLSVSANIFVGQTEAPILIRPYISSMTKSELMTVMVGGFATVAGSVMALYVSWLNDIPSIAGHLLAASVMSAPAALMIAKIIYPETEKPKTVTSKNIHLKTKDTNAMDAIGRGATDGMKLAANVAAMLIAFISMVAMVNFLLGYANTSLQEILGILFKPIAWSMGVPWEEATIVGTLMGEKIVLTELIAFRDLSNFIEKDLISERSSVIASYALCGFANFGSIGIQLGGIGAMAPERRVDLSNLVIKAMIGGALASWLTASIAGILI</sequence>
<keyword evidence="4 7" id="KW-0812">Transmembrane</keyword>
<dbReference type="Pfam" id="PF01773">
    <property type="entry name" value="Nucleos_tra2_N"/>
    <property type="match status" value="1"/>
</dbReference>
<evidence type="ECO:0000313" key="11">
    <source>
        <dbReference type="EMBL" id="SVA10356.1"/>
    </source>
</evidence>
<dbReference type="PANTHER" id="PTHR10590:SF4">
    <property type="entry name" value="SOLUTE CARRIER FAMILY 28 MEMBER 3"/>
    <property type="match status" value="1"/>
</dbReference>
<feature type="transmembrane region" description="Helical" evidence="7">
    <location>
        <begin position="259"/>
        <end position="281"/>
    </location>
</feature>
<keyword evidence="3" id="KW-1003">Cell membrane</keyword>
<evidence type="ECO:0008006" key="12">
    <source>
        <dbReference type="Google" id="ProtNLM"/>
    </source>
</evidence>
<comment type="similarity">
    <text evidence="2">Belongs to the concentrative nucleoside transporter (CNT) (TC 2.A.41) family.</text>
</comment>
<feature type="transmembrane region" description="Helical" evidence="7">
    <location>
        <begin position="170"/>
        <end position="193"/>
    </location>
</feature>
<comment type="subcellular location">
    <subcellularLocation>
        <location evidence="1">Cell membrane</location>
        <topology evidence="1">Multi-pass membrane protein</topology>
    </subcellularLocation>
</comment>
<proteinExistence type="inferred from homology"/>
<gene>
    <name evidence="11" type="ORF">METZ01_LOCUS63210</name>
</gene>
<feature type="transmembrane region" description="Helical" evidence="7">
    <location>
        <begin position="199"/>
        <end position="222"/>
    </location>
</feature>
<feature type="domain" description="Concentrative nucleoside transporter C-terminal" evidence="9">
    <location>
        <begin position="202"/>
        <end position="403"/>
    </location>
</feature>
<name>A0A381T2D8_9ZZZZ</name>
<dbReference type="InterPro" id="IPR011657">
    <property type="entry name" value="CNT_C_dom"/>
</dbReference>
<evidence type="ECO:0000256" key="5">
    <source>
        <dbReference type="ARBA" id="ARBA00022989"/>
    </source>
</evidence>
<evidence type="ECO:0000256" key="6">
    <source>
        <dbReference type="ARBA" id="ARBA00023136"/>
    </source>
</evidence>
<dbReference type="InterPro" id="IPR011642">
    <property type="entry name" value="Gate_dom"/>
</dbReference>
<evidence type="ECO:0000256" key="1">
    <source>
        <dbReference type="ARBA" id="ARBA00004651"/>
    </source>
</evidence>
<accession>A0A381T2D8</accession>